<gene>
    <name evidence="3" type="ORF">DFH94DRAFT_470220</name>
</gene>
<reference evidence="3" key="1">
    <citation type="submission" date="2019-10" db="EMBL/GenBank/DDBJ databases">
        <authorList>
            <consortium name="DOE Joint Genome Institute"/>
            <person name="Kuo A."/>
            <person name="Miyauchi S."/>
            <person name="Kiss E."/>
            <person name="Drula E."/>
            <person name="Kohler A."/>
            <person name="Sanchez-Garcia M."/>
            <person name="Andreopoulos B."/>
            <person name="Barry K.W."/>
            <person name="Bonito G."/>
            <person name="Buee M."/>
            <person name="Carver A."/>
            <person name="Chen C."/>
            <person name="Cichocki N."/>
            <person name="Clum A."/>
            <person name="Culley D."/>
            <person name="Crous P.W."/>
            <person name="Fauchery L."/>
            <person name="Girlanda M."/>
            <person name="Hayes R."/>
            <person name="Keri Z."/>
            <person name="LaButti K."/>
            <person name="Lipzen A."/>
            <person name="Lombard V."/>
            <person name="Magnuson J."/>
            <person name="Maillard F."/>
            <person name="Morin E."/>
            <person name="Murat C."/>
            <person name="Nolan M."/>
            <person name="Ohm R."/>
            <person name="Pangilinan J."/>
            <person name="Pereira M."/>
            <person name="Perotto S."/>
            <person name="Peter M."/>
            <person name="Riley R."/>
            <person name="Sitrit Y."/>
            <person name="Stielow B."/>
            <person name="Szollosi G."/>
            <person name="Zifcakova L."/>
            <person name="Stursova M."/>
            <person name="Spatafora J.W."/>
            <person name="Tedersoo L."/>
            <person name="Vaario L.-M."/>
            <person name="Yamada A."/>
            <person name="Yan M."/>
            <person name="Wang P."/>
            <person name="Xu J."/>
            <person name="Bruns T."/>
            <person name="Baldrian P."/>
            <person name="Vilgalys R."/>
            <person name="Henrissat B."/>
            <person name="Grigoriev I.V."/>
            <person name="Hibbett D."/>
            <person name="Nagy L.G."/>
            <person name="Martin F.M."/>
        </authorList>
    </citation>
    <scope>NUCLEOTIDE SEQUENCE</scope>
    <source>
        <strain evidence="3">Prilba</strain>
    </source>
</reference>
<reference evidence="3" key="2">
    <citation type="journal article" date="2020" name="Nat. Commun.">
        <title>Large-scale genome sequencing of mycorrhizal fungi provides insights into the early evolution of symbiotic traits.</title>
        <authorList>
            <person name="Miyauchi S."/>
            <person name="Kiss E."/>
            <person name="Kuo A."/>
            <person name="Drula E."/>
            <person name="Kohler A."/>
            <person name="Sanchez-Garcia M."/>
            <person name="Morin E."/>
            <person name="Andreopoulos B."/>
            <person name="Barry K.W."/>
            <person name="Bonito G."/>
            <person name="Buee M."/>
            <person name="Carver A."/>
            <person name="Chen C."/>
            <person name="Cichocki N."/>
            <person name="Clum A."/>
            <person name="Culley D."/>
            <person name="Crous P.W."/>
            <person name="Fauchery L."/>
            <person name="Girlanda M."/>
            <person name="Hayes R.D."/>
            <person name="Keri Z."/>
            <person name="LaButti K."/>
            <person name="Lipzen A."/>
            <person name="Lombard V."/>
            <person name="Magnuson J."/>
            <person name="Maillard F."/>
            <person name="Murat C."/>
            <person name="Nolan M."/>
            <person name="Ohm R.A."/>
            <person name="Pangilinan J."/>
            <person name="Pereira M.F."/>
            <person name="Perotto S."/>
            <person name="Peter M."/>
            <person name="Pfister S."/>
            <person name="Riley R."/>
            <person name="Sitrit Y."/>
            <person name="Stielow J.B."/>
            <person name="Szollosi G."/>
            <person name="Zifcakova L."/>
            <person name="Stursova M."/>
            <person name="Spatafora J.W."/>
            <person name="Tedersoo L."/>
            <person name="Vaario L.M."/>
            <person name="Yamada A."/>
            <person name="Yan M."/>
            <person name="Wang P."/>
            <person name="Xu J."/>
            <person name="Bruns T."/>
            <person name="Baldrian P."/>
            <person name="Vilgalys R."/>
            <person name="Dunand C."/>
            <person name="Henrissat B."/>
            <person name="Grigoriev I.V."/>
            <person name="Hibbett D."/>
            <person name="Nagy L.G."/>
            <person name="Martin F.M."/>
        </authorList>
    </citation>
    <scope>NUCLEOTIDE SEQUENCE</scope>
    <source>
        <strain evidence="3">Prilba</strain>
    </source>
</reference>
<feature type="region of interest" description="Disordered" evidence="1">
    <location>
        <begin position="88"/>
        <end position="113"/>
    </location>
</feature>
<feature type="chain" id="PRO_5040396202" description="Secreted protein" evidence="2">
    <location>
        <begin position="22"/>
        <end position="113"/>
    </location>
</feature>
<name>A0A9P5MWF4_9AGAM</name>
<evidence type="ECO:0008006" key="5">
    <source>
        <dbReference type="Google" id="ProtNLM"/>
    </source>
</evidence>
<keyword evidence="4" id="KW-1185">Reference proteome</keyword>
<evidence type="ECO:0000313" key="3">
    <source>
        <dbReference type="EMBL" id="KAF8480311.1"/>
    </source>
</evidence>
<feature type="signal peptide" evidence="2">
    <location>
        <begin position="1"/>
        <end position="21"/>
    </location>
</feature>
<proteinExistence type="predicted"/>
<comment type="caution">
    <text evidence="3">The sequence shown here is derived from an EMBL/GenBank/DDBJ whole genome shotgun (WGS) entry which is preliminary data.</text>
</comment>
<dbReference type="Proteomes" id="UP000759537">
    <property type="component" value="Unassembled WGS sequence"/>
</dbReference>
<dbReference type="EMBL" id="WHVB01000008">
    <property type="protein sequence ID" value="KAF8480311.1"/>
    <property type="molecule type" value="Genomic_DNA"/>
</dbReference>
<organism evidence="3 4">
    <name type="scientific">Russula ochroleuca</name>
    <dbReference type="NCBI Taxonomy" id="152965"/>
    <lineage>
        <taxon>Eukaryota</taxon>
        <taxon>Fungi</taxon>
        <taxon>Dikarya</taxon>
        <taxon>Basidiomycota</taxon>
        <taxon>Agaricomycotina</taxon>
        <taxon>Agaricomycetes</taxon>
        <taxon>Russulales</taxon>
        <taxon>Russulaceae</taxon>
        <taxon>Russula</taxon>
    </lineage>
</organism>
<sequence>MSVMSMHHLALCMCLLHRKTAIGRRLLWFVNPTTKSSHRVSNRADATVSCVPEIRLLYTGEGPVPLLHDIYIIPAITLATGFWKASGKASPLSASFSSTRRRAKPKFRPKAYS</sequence>
<protein>
    <recommendedName>
        <fullName evidence="5">Secreted protein</fullName>
    </recommendedName>
</protein>
<keyword evidence="2" id="KW-0732">Signal</keyword>
<dbReference type="AlphaFoldDB" id="A0A9P5MWF4"/>
<accession>A0A9P5MWF4</accession>
<evidence type="ECO:0000313" key="4">
    <source>
        <dbReference type="Proteomes" id="UP000759537"/>
    </source>
</evidence>
<feature type="compositionally biased region" description="Basic residues" evidence="1">
    <location>
        <begin position="99"/>
        <end position="113"/>
    </location>
</feature>
<evidence type="ECO:0000256" key="2">
    <source>
        <dbReference type="SAM" id="SignalP"/>
    </source>
</evidence>
<evidence type="ECO:0000256" key="1">
    <source>
        <dbReference type="SAM" id="MobiDB-lite"/>
    </source>
</evidence>